<feature type="transmembrane region" description="Helical" evidence="5">
    <location>
        <begin position="23"/>
        <end position="41"/>
    </location>
</feature>
<organism evidence="7 8">
    <name type="scientific">Dipteronia sinensis</name>
    <dbReference type="NCBI Taxonomy" id="43782"/>
    <lineage>
        <taxon>Eukaryota</taxon>
        <taxon>Viridiplantae</taxon>
        <taxon>Streptophyta</taxon>
        <taxon>Embryophyta</taxon>
        <taxon>Tracheophyta</taxon>
        <taxon>Spermatophyta</taxon>
        <taxon>Magnoliopsida</taxon>
        <taxon>eudicotyledons</taxon>
        <taxon>Gunneridae</taxon>
        <taxon>Pentapetalae</taxon>
        <taxon>rosids</taxon>
        <taxon>malvids</taxon>
        <taxon>Sapindales</taxon>
        <taxon>Sapindaceae</taxon>
        <taxon>Hippocastanoideae</taxon>
        <taxon>Acereae</taxon>
        <taxon>Dipteronia</taxon>
    </lineage>
</organism>
<sequence>MGEFKFSLWKQWWTYWRSPDYNLVRFCFTFVAALVLGTIFWQSKEQSFKRAAGMYSTLPYALVQIQVIVLLMNLEEVQDPTRSQKELQWWRVESEVSGADPSLQQAISGHSAVIKGATAEVERAWPVKFHQTPAIVKGYDGFTCVAVVVY</sequence>
<keyword evidence="2 5" id="KW-0812">Transmembrane</keyword>
<accession>A0AAE0AL95</accession>
<dbReference type="AlphaFoldDB" id="A0AAE0AL95"/>
<gene>
    <name evidence="7" type="ORF">Dsin_013888</name>
</gene>
<comment type="subcellular location">
    <subcellularLocation>
        <location evidence="1">Membrane</location>
        <topology evidence="1">Multi-pass membrane protein</topology>
    </subcellularLocation>
</comment>
<evidence type="ECO:0000256" key="4">
    <source>
        <dbReference type="ARBA" id="ARBA00023136"/>
    </source>
</evidence>
<feature type="transmembrane region" description="Helical" evidence="5">
    <location>
        <begin position="53"/>
        <end position="74"/>
    </location>
</feature>
<evidence type="ECO:0000313" key="8">
    <source>
        <dbReference type="Proteomes" id="UP001281410"/>
    </source>
</evidence>
<protein>
    <recommendedName>
        <fullName evidence="6">ABC-2 type transporter transmembrane domain-containing protein</fullName>
    </recommendedName>
</protein>
<evidence type="ECO:0000259" key="6">
    <source>
        <dbReference type="Pfam" id="PF01061"/>
    </source>
</evidence>
<dbReference type="EMBL" id="JANJYJ010000004">
    <property type="protein sequence ID" value="KAK3219918.1"/>
    <property type="molecule type" value="Genomic_DNA"/>
</dbReference>
<evidence type="ECO:0000256" key="5">
    <source>
        <dbReference type="SAM" id="Phobius"/>
    </source>
</evidence>
<keyword evidence="4 5" id="KW-0472">Membrane</keyword>
<evidence type="ECO:0000256" key="1">
    <source>
        <dbReference type="ARBA" id="ARBA00004141"/>
    </source>
</evidence>
<dbReference type="Proteomes" id="UP001281410">
    <property type="component" value="Unassembled WGS sequence"/>
</dbReference>
<dbReference type="PANTHER" id="PTHR48040:SF28">
    <property type="entry name" value="ABC TRANSPORTER G FAMILY MEMBER 39-LIKE"/>
    <property type="match status" value="1"/>
</dbReference>
<keyword evidence="8" id="KW-1185">Reference proteome</keyword>
<dbReference type="GO" id="GO:0140359">
    <property type="term" value="F:ABC-type transporter activity"/>
    <property type="evidence" value="ECO:0007669"/>
    <property type="project" value="InterPro"/>
</dbReference>
<comment type="caution">
    <text evidence="7">The sequence shown here is derived from an EMBL/GenBank/DDBJ whole genome shotgun (WGS) entry which is preliminary data.</text>
</comment>
<evidence type="ECO:0000256" key="3">
    <source>
        <dbReference type="ARBA" id="ARBA00022989"/>
    </source>
</evidence>
<proteinExistence type="predicted"/>
<dbReference type="Pfam" id="PF01061">
    <property type="entry name" value="ABC2_membrane"/>
    <property type="match status" value="1"/>
</dbReference>
<keyword evidence="3 5" id="KW-1133">Transmembrane helix</keyword>
<evidence type="ECO:0000313" key="7">
    <source>
        <dbReference type="EMBL" id="KAK3219918.1"/>
    </source>
</evidence>
<dbReference type="PANTHER" id="PTHR48040">
    <property type="entry name" value="PLEIOTROPIC DRUG RESISTANCE PROTEIN 1-LIKE ISOFORM X1"/>
    <property type="match status" value="1"/>
</dbReference>
<dbReference type="InterPro" id="IPR013525">
    <property type="entry name" value="ABC2_TM"/>
</dbReference>
<name>A0AAE0AL95_9ROSI</name>
<reference evidence="7" key="1">
    <citation type="journal article" date="2023" name="Plant J.">
        <title>Genome sequences and population genomics provide insights into the demographic history, inbreeding, and mutation load of two 'living fossil' tree species of Dipteronia.</title>
        <authorList>
            <person name="Feng Y."/>
            <person name="Comes H.P."/>
            <person name="Chen J."/>
            <person name="Zhu S."/>
            <person name="Lu R."/>
            <person name="Zhang X."/>
            <person name="Li P."/>
            <person name="Qiu J."/>
            <person name="Olsen K.M."/>
            <person name="Qiu Y."/>
        </authorList>
    </citation>
    <scope>NUCLEOTIDE SEQUENCE</scope>
    <source>
        <strain evidence="7">NBL</strain>
    </source>
</reference>
<feature type="domain" description="ABC-2 type transporter transmembrane" evidence="6">
    <location>
        <begin position="3"/>
        <end position="63"/>
    </location>
</feature>
<dbReference type="GO" id="GO:0016020">
    <property type="term" value="C:membrane"/>
    <property type="evidence" value="ECO:0007669"/>
    <property type="project" value="UniProtKB-SubCell"/>
</dbReference>
<evidence type="ECO:0000256" key="2">
    <source>
        <dbReference type="ARBA" id="ARBA00022692"/>
    </source>
</evidence>